<dbReference type="Proteomes" id="UP000550707">
    <property type="component" value="Unassembled WGS sequence"/>
</dbReference>
<gene>
    <name evidence="2" type="ORF">HJG59_008885</name>
</gene>
<evidence type="ECO:0000256" key="1">
    <source>
        <dbReference type="SAM" id="MobiDB-lite"/>
    </source>
</evidence>
<reference evidence="2 3" key="1">
    <citation type="journal article" date="2020" name="Nature">
        <title>Six reference-quality genomes reveal evolution of bat adaptations.</title>
        <authorList>
            <person name="Jebb D."/>
            <person name="Huang Z."/>
            <person name="Pippel M."/>
            <person name="Hughes G.M."/>
            <person name="Lavrichenko K."/>
            <person name="Devanna P."/>
            <person name="Winkler S."/>
            <person name="Jermiin L.S."/>
            <person name="Skirmuntt E.C."/>
            <person name="Katzourakis A."/>
            <person name="Burkitt-Gray L."/>
            <person name="Ray D.A."/>
            <person name="Sullivan K.A.M."/>
            <person name="Roscito J.G."/>
            <person name="Kirilenko B.M."/>
            <person name="Davalos L.M."/>
            <person name="Corthals A.P."/>
            <person name="Power M.L."/>
            <person name="Jones G."/>
            <person name="Ransome R.D."/>
            <person name="Dechmann D.K.N."/>
            <person name="Locatelli A.G."/>
            <person name="Puechmaille S.J."/>
            <person name="Fedrigo O."/>
            <person name="Jarvis E.D."/>
            <person name="Hiller M."/>
            <person name="Vernes S.C."/>
            <person name="Myers E.W."/>
            <person name="Teeling E.C."/>
        </authorList>
    </citation>
    <scope>NUCLEOTIDE SEQUENCE [LARGE SCALE GENOMIC DNA]</scope>
    <source>
        <strain evidence="2">MMolMol1</strain>
        <tissue evidence="2">Muscle</tissue>
    </source>
</reference>
<organism evidence="2 3">
    <name type="scientific">Molossus molossus</name>
    <name type="common">Pallas' mastiff bat</name>
    <name type="synonym">Vespertilio molossus</name>
    <dbReference type="NCBI Taxonomy" id="27622"/>
    <lineage>
        <taxon>Eukaryota</taxon>
        <taxon>Metazoa</taxon>
        <taxon>Chordata</taxon>
        <taxon>Craniata</taxon>
        <taxon>Vertebrata</taxon>
        <taxon>Euteleostomi</taxon>
        <taxon>Mammalia</taxon>
        <taxon>Eutheria</taxon>
        <taxon>Laurasiatheria</taxon>
        <taxon>Chiroptera</taxon>
        <taxon>Yangochiroptera</taxon>
        <taxon>Molossidae</taxon>
        <taxon>Molossus</taxon>
    </lineage>
</organism>
<sequence>MFHCCVPLSRDCVLKRGSRESMSCTGHWFRTEPRPLWPFSRLDPESPQAADQCDSNLEPGADVKQPGWMTRSPRRQSPRQPRGQSQLATIPRSPMQGRTCRGVHLQRPCPLPHRCSCSSGAGGLGGLS</sequence>
<accession>A0A7J8EEK8</accession>
<keyword evidence="3" id="KW-1185">Reference proteome</keyword>
<dbReference type="AlphaFoldDB" id="A0A7J8EEK8"/>
<name>A0A7J8EEK8_MOLMO</name>
<dbReference type="EMBL" id="JACASF010000014">
    <property type="protein sequence ID" value="KAF6433833.1"/>
    <property type="molecule type" value="Genomic_DNA"/>
</dbReference>
<comment type="caution">
    <text evidence="2">The sequence shown here is derived from an EMBL/GenBank/DDBJ whole genome shotgun (WGS) entry which is preliminary data.</text>
</comment>
<dbReference type="InParanoid" id="A0A7J8EEK8"/>
<feature type="region of interest" description="Disordered" evidence="1">
    <location>
        <begin position="39"/>
        <end position="103"/>
    </location>
</feature>
<evidence type="ECO:0000313" key="2">
    <source>
        <dbReference type="EMBL" id="KAF6433833.1"/>
    </source>
</evidence>
<evidence type="ECO:0000313" key="3">
    <source>
        <dbReference type="Proteomes" id="UP000550707"/>
    </source>
</evidence>
<proteinExistence type="predicted"/>
<protein>
    <submittedName>
        <fullName evidence="2">Uncharacterized protein</fullName>
    </submittedName>
</protein>